<evidence type="ECO:0000256" key="1">
    <source>
        <dbReference type="SAM" id="SignalP"/>
    </source>
</evidence>
<proteinExistence type="predicted"/>
<dbReference type="Proteomes" id="UP001419268">
    <property type="component" value="Unassembled WGS sequence"/>
</dbReference>
<reference evidence="2 3" key="1">
    <citation type="submission" date="2024-01" db="EMBL/GenBank/DDBJ databases">
        <title>Genome assemblies of Stephania.</title>
        <authorList>
            <person name="Yang L."/>
        </authorList>
    </citation>
    <scope>NUCLEOTIDE SEQUENCE [LARGE SCALE GENOMIC DNA]</scope>
    <source>
        <strain evidence="2">JXDWG</strain>
        <tissue evidence="2">Leaf</tissue>
    </source>
</reference>
<keyword evidence="3" id="KW-1185">Reference proteome</keyword>
<name>A0AAP0DY35_9MAGN</name>
<dbReference type="AlphaFoldDB" id="A0AAP0DY35"/>
<gene>
    <name evidence="2" type="ORF">Scep_029627</name>
</gene>
<feature type="signal peptide" evidence="1">
    <location>
        <begin position="1"/>
        <end position="23"/>
    </location>
</feature>
<feature type="chain" id="PRO_5043031810" evidence="1">
    <location>
        <begin position="24"/>
        <end position="94"/>
    </location>
</feature>
<protein>
    <submittedName>
        <fullName evidence="2">Uncharacterized protein</fullName>
    </submittedName>
</protein>
<dbReference type="EMBL" id="JBBNAG010000013">
    <property type="protein sequence ID" value="KAK9083156.1"/>
    <property type="molecule type" value="Genomic_DNA"/>
</dbReference>
<organism evidence="2 3">
    <name type="scientific">Stephania cephalantha</name>
    <dbReference type="NCBI Taxonomy" id="152367"/>
    <lineage>
        <taxon>Eukaryota</taxon>
        <taxon>Viridiplantae</taxon>
        <taxon>Streptophyta</taxon>
        <taxon>Embryophyta</taxon>
        <taxon>Tracheophyta</taxon>
        <taxon>Spermatophyta</taxon>
        <taxon>Magnoliopsida</taxon>
        <taxon>Ranunculales</taxon>
        <taxon>Menispermaceae</taxon>
        <taxon>Menispermoideae</taxon>
        <taxon>Cissampelideae</taxon>
        <taxon>Stephania</taxon>
    </lineage>
</organism>
<accession>A0AAP0DY35</accession>
<sequence>MGLDSLVPFVYLVWLGVLRLGLNEVVHVHLPKYPYINNTKNPPISHISLSLSLSLITPSLVRFSRYHCDLLKSKMRSCDCFGIVAVGVPFKASK</sequence>
<comment type="caution">
    <text evidence="2">The sequence shown here is derived from an EMBL/GenBank/DDBJ whole genome shotgun (WGS) entry which is preliminary data.</text>
</comment>
<evidence type="ECO:0000313" key="3">
    <source>
        <dbReference type="Proteomes" id="UP001419268"/>
    </source>
</evidence>
<keyword evidence="1" id="KW-0732">Signal</keyword>
<evidence type="ECO:0000313" key="2">
    <source>
        <dbReference type="EMBL" id="KAK9083156.1"/>
    </source>
</evidence>